<keyword evidence="2" id="KW-1185">Reference proteome</keyword>
<organism evidence="1 2">
    <name type="scientific">Ranatra chinensis</name>
    <dbReference type="NCBI Taxonomy" id="642074"/>
    <lineage>
        <taxon>Eukaryota</taxon>
        <taxon>Metazoa</taxon>
        <taxon>Ecdysozoa</taxon>
        <taxon>Arthropoda</taxon>
        <taxon>Hexapoda</taxon>
        <taxon>Insecta</taxon>
        <taxon>Pterygota</taxon>
        <taxon>Neoptera</taxon>
        <taxon>Paraneoptera</taxon>
        <taxon>Hemiptera</taxon>
        <taxon>Heteroptera</taxon>
        <taxon>Panheteroptera</taxon>
        <taxon>Nepomorpha</taxon>
        <taxon>Nepidae</taxon>
        <taxon>Ranatrinae</taxon>
        <taxon>Ranatra</taxon>
    </lineage>
</organism>
<name>A0ABD0YLR9_9HEMI</name>
<evidence type="ECO:0000313" key="1">
    <source>
        <dbReference type="EMBL" id="KAL1132081.1"/>
    </source>
</evidence>
<dbReference type="Gene3D" id="1.10.10.1450">
    <property type="match status" value="1"/>
</dbReference>
<gene>
    <name evidence="1" type="ORF">AAG570_010039</name>
</gene>
<protein>
    <recommendedName>
        <fullName evidence="3">Mos1 transposase HTH domain-containing protein</fullName>
    </recommendedName>
</protein>
<evidence type="ECO:0000313" key="2">
    <source>
        <dbReference type="Proteomes" id="UP001558652"/>
    </source>
</evidence>
<dbReference type="Proteomes" id="UP001558652">
    <property type="component" value="Unassembled WGS sequence"/>
</dbReference>
<dbReference type="EMBL" id="JBFDAA010000005">
    <property type="protein sequence ID" value="KAL1132081.1"/>
    <property type="molecule type" value="Genomic_DNA"/>
</dbReference>
<reference evidence="1 2" key="1">
    <citation type="submission" date="2024-07" db="EMBL/GenBank/DDBJ databases">
        <title>Chromosome-level genome assembly of the water stick insect Ranatra chinensis (Heteroptera: Nepidae).</title>
        <authorList>
            <person name="Liu X."/>
        </authorList>
    </citation>
    <scope>NUCLEOTIDE SEQUENCE [LARGE SCALE GENOMIC DNA]</scope>
    <source>
        <strain evidence="1">Cailab_2021Rc</strain>
        <tissue evidence="1">Muscle</tissue>
    </source>
</reference>
<feature type="non-terminal residue" evidence="1">
    <location>
        <position position="1"/>
    </location>
</feature>
<dbReference type="AlphaFoldDB" id="A0ABD0YLR9"/>
<accession>A0ABD0YLR9</accession>
<proteinExistence type="predicted"/>
<sequence length="121" mass="13921">SNKYRTTSVSAEAVRSTYRRCKFRLVIEFFTLRRKYAAETHGQIVETYGLESMSRHHACKWVRLFKECGADAHDEESNGSAIETTFSDGRVTIDTLYATLSRSSPSLMGEIVLEKRDYRKL</sequence>
<comment type="caution">
    <text evidence="1">The sequence shown here is derived from an EMBL/GenBank/DDBJ whole genome shotgun (WGS) entry which is preliminary data.</text>
</comment>
<evidence type="ECO:0008006" key="3">
    <source>
        <dbReference type="Google" id="ProtNLM"/>
    </source>
</evidence>